<dbReference type="EMBL" id="JAMTCP010000003">
    <property type="protein sequence ID" value="MCP2257046.1"/>
    <property type="molecule type" value="Genomic_DNA"/>
</dbReference>
<feature type="transmembrane region" description="Helical" evidence="6">
    <location>
        <begin position="257"/>
        <end position="278"/>
    </location>
</feature>
<dbReference type="RefSeq" id="WP_253668025.1">
    <property type="nucleotide sequence ID" value="NZ_JAMTCP010000003.1"/>
</dbReference>
<dbReference type="PANTHER" id="PTHR42718:SF39">
    <property type="entry name" value="ACTINORHODIN TRANSPORTER-RELATED"/>
    <property type="match status" value="1"/>
</dbReference>
<reference evidence="8 9" key="1">
    <citation type="submission" date="2022-06" db="EMBL/GenBank/DDBJ databases">
        <title>Genomic Encyclopedia of Archaeal and Bacterial Type Strains, Phase II (KMG-II): from individual species to whole genera.</title>
        <authorList>
            <person name="Goeker M."/>
        </authorList>
    </citation>
    <scope>NUCLEOTIDE SEQUENCE [LARGE SCALE GENOMIC DNA]</scope>
    <source>
        <strain evidence="8 9">DSM 40477</strain>
    </source>
</reference>
<evidence type="ECO:0000259" key="7">
    <source>
        <dbReference type="PROSITE" id="PS50850"/>
    </source>
</evidence>
<keyword evidence="9" id="KW-1185">Reference proteome</keyword>
<comment type="caution">
    <text evidence="8">The sequence shown here is derived from an EMBL/GenBank/DDBJ whole genome shotgun (WGS) entry which is preliminary data.</text>
</comment>
<evidence type="ECO:0000256" key="1">
    <source>
        <dbReference type="ARBA" id="ARBA00004651"/>
    </source>
</evidence>
<feature type="transmembrane region" description="Helical" evidence="6">
    <location>
        <begin position="105"/>
        <end position="124"/>
    </location>
</feature>
<feature type="transmembrane region" description="Helical" evidence="6">
    <location>
        <begin position="306"/>
        <end position="326"/>
    </location>
</feature>
<dbReference type="InterPro" id="IPR020846">
    <property type="entry name" value="MFS_dom"/>
</dbReference>
<feature type="transmembrane region" description="Helical" evidence="6">
    <location>
        <begin position="232"/>
        <end position="251"/>
    </location>
</feature>
<evidence type="ECO:0000313" key="9">
    <source>
        <dbReference type="Proteomes" id="UP001205311"/>
    </source>
</evidence>
<keyword evidence="2 6" id="KW-0812">Transmembrane</keyword>
<feature type="transmembrane region" description="Helical" evidence="6">
    <location>
        <begin position="130"/>
        <end position="151"/>
    </location>
</feature>
<feature type="transmembrane region" description="Helical" evidence="6">
    <location>
        <begin position="367"/>
        <end position="389"/>
    </location>
</feature>
<dbReference type="PANTHER" id="PTHR42718">
    <property type="entry name" value="MAJOR FACILITATOR SUPERFAMILY MULTIDRUG TRANSPORTER MFSC"/>
    <property type="match status" value="1"/>
</dbReference>
<proteinExistence type="predicted"/>
<dbReference type="CDD" id="cd17321">
    <property type="entry name" value="MFS_MMR_MDR_like"/>
    <property type="match status" value="1"/>
</dbReference>
<feature type="transmembrane region" description="Helical" evidence="6">
    <location>
        <begin position="163"/>
        <end position="187"/>
    </location>
</feature>
<feature type="domain" description="Major facilitator superfamily (MFS) profile" evidence="7">
    <location>
        <begin position="39"/>
        <end position="496"/>
    </location>
</feature>
<evidence type="ECO:0000256" key="5">
    <source>
        <dbReference type="SAM" id="MobiDB-lite"/>
    </source>
</evidence>
<evidence type="ECO:0000256" key="4">
    <source>
        <dbReference type="ARBA" id="ARBA00023136"/>
    </source>
</evidence>
<comment type="subcellular location">
    <subcellularLocation>
        <location evidence="1">Cell membrane</location>
        <topology evidence="1">Multi-pass membrane protein</topology>
    </subcellularLocation>
</comment>
<dbReference type="PRINTS" id="PR01036">
    <property type="entry name" value="TCRTETB"/>
</dbReference>
<dbReference type="InterPro" id="IPR036259">
    <property type="entry name" value="MFS_trans_sf"/>
</dbReference>
<accession>A0ABT1HNF6</accession>
<dbReference type="Proteomes" id="UP001205311">
    <property type="component" value="Unassembled WGS sequence"/>
</dbReference>
<organism evidence="8 9">
    <name type="scientific">Streptoalloteichus tenebrarius (strain ATCC 17920 / DSM 40477 / JCM 4838 / CBS 697.72 / NBRC 16177 / NCIMB 11028 / NRRL B-12390 / A12253. 1 / ISP 5477)</name>
    <name type="common">Streptomyces tenebrarius</name>
    <dbReference type="NCBI Taxonomy" id="1933"/>
    <lineage>
        <taxon>Bacteria</taxon>
        <taxon>Bacillati</taxon>
        <taxon>Actinomycetota</taxon>
        <taxon>Actinomycetes</taxon>
        <taxon>Pseudonocardiales</taxon>
        <taxon>Pseudonocardiaceae</taxon>
        <taxon>Streptoalloteichus</taxon>
    </lineage>
</organism>
<dbReference type="Pfam" id="PF07690">
    <property type="entry name" value="MFS_1"/>
    <property type="match status" value="1"/>
</dbReference>
<feature type="transmembrane region" description="Helical" evidence="6">
    <location>
        <begin position="40"/>
        <end position="61"/>
    </location>
</feature>
<feature type="transmembrane region" description="Helical" evidence="6">
    <location>
        <begin position="473"/>
        <end position="495"/>
    </location>
</feature>
<dbReference type="Gene3D" id="1.20.1250.20">
    <property type="entry name" value="MFS general substrate transporter like domains"/>
    <property type="match status" value="1"/>
</dbReference>
<feature type="transmembrane region" description="Helical" evidence="6">
    <location>
        <begin position="332"/>
        <end position="355"/>
    </location>
</feature>
<feature type="transmembrane region" description="Helical" evidence="6">
    <location>
        <begin position="193"/>
        <end position="211"/>
    </location>
</feature>
<feature type="transmembrane region" description="Helical" evidence="6">
    <location>
        <begin position="73"/>
        <end position="93"/>
    </location>
</feature>
<feature type="compositionally biased region" description="Low complexity" evidence="5">
    <location>
        <begin position="16"/>
        <end position="29"/>
    </location>
</feature>
<sequence>MSVTIETPSRPRERAGTAPPADTAPPVGAERISGRGLGTLLVVLAGTFMAIMDSFVVNVAVPSLRDDLHASFAQVELSISGYVLVYGLLLVTGGRLGDLFGARRLFLLGTGAFTLASLAAGLAPDPVSLVVFRVAQAVGAALFYPQVLAVLQTAFTGAARARAYAAFGATIGLASVAGQVLGGLLIHLDLFGLGWRTVFLVNVPVGLLTLVGARRTLSSSARATTRGRGLDVTGVGLLSGALLLLTVPLVVGGQAGWPTWTWFSLAASVPTLVAFLVWERRLAARGGSPLVDPALFRSRTFSAGNAIALAFFAGNAGLFFVLTLQLQNGMGYSPLAAGLTFAPLAVTFSVASLLAPRLQARLGRHTLTLGYAVNAVGTLALLVTAWAAGDGLTGWLLMPALAVIGLGEGLGVSPLVSTALSGVPARVAGAAAGVVETAGQVGMSLGVTVLGLVFSAALGGTTHTAAPAAVGHAFTVTLVGNLVLALAALALLPLIRDTSTVDKS</sequence>
<name>A0ABT1HNF6_STRSD</name>
<feature type="transmembrane region" description="Helical" evidence="6">
    <location>
        <begin position="395"/>
        <end position="420"/>
    </location>
</feature>
<evidence type="ECO:0000256" key="2">
    <source>
        <dbReference type="ARBA" id="ARBA00022692"/>
    </source>
</evidence>
<keyword evidence="4 6" id="KW-0472">Membrane</keyword>
<dbReference type="Gene3D" id="1.20.1720.10">
    <property type="entry name" value="Multidrug resistance protein D"/>
    <property type="match status" value="1"/>
</dbReference>
<keyword evidence="3 6" id="KW-1133">Transmembrane helix</keyword>
<dbReference type="InterPro" id="IPR011701">
    <property type="entry name" value="MFS"/>
</dbReference>
<evidence type="ECO:0000256" key="3">
    <source>
        <dbReference type="ARBA" id="ARBA00022989"/>
    </source>
</evidence>
<evidence type="ECO:0000256" key="6">
    <source>
        <dbReference type="SAM" id="Phobius"/>
    </source>
</evidence>
<dbReference type="SUPFAM" id="SSF103473">
    <property type="entry name" value="MFS general substrate transporter"/>
    <property type="match status" value="1"/>
</dbReference>
<gene>
    <name evidence="8" type="ORF">LX15_000731</name>
</gene>
<feature type="region of interest" description="Disordered" evidence="5">
    <location>
        <begin position="1"/>
        <end position="30"/>
    </location>
</feature>
<dbReference type="PROSITE" id="PS50850">
    <property type="entry name" value="MFS"/>
    <property type="match status" value="1"/>
</dbReference>
<protein>
    <submittedName>
        <fullName evidence="8">Drug resistance transporter, EmrB/QacA subfamily</fullName>
    </submittedName>
</protein>
<feature type="transmembrane region" description="Helical" evidence="6">
    <location>
        <begin position="441"/>
        <end position="461"/>
    </location>
</feature>
<evidence type="ECO:0000313" key="8">
    <source>
        <dbReference type="EMBL" id="MCP2257046.1"/>
    </source>
</evidence>